<dbReference type="EMBL" id="JACHDB010000001">
    <property type="protein sequence ID" value="MBB5433911.1"/>
    <property type="molecule type" value="Genomic_DNA"/>
</dbReference>
<comment type="caution">
    <text evidence="2">The sequence shown here is derived from an EMBL/GenBank/DDBJ whole genome shotgun (WGS) entry which is preliminary data.</text>
</comment>
<evidence type="ECO:0000313" key="3">
    <source>
        <dbReference type="Proteomes" id="UP000572635"/>
    </source>
</evidence>
<sequence>MNGIKRILLGSAIVIPAFFGFAGAASADTDVSVTDTDFAASYSERFGVVYAPAGFALGHGVDEAVAASQQTVDVSTR</sequence>
<organism evidence="2 3">
    <name type="scientific">Nocardiopsis composta</name>
    <dbReference type="NCBI Taxonomy" id="157465"/>
    <lineage>
        <taxon>Bacteria</taxon>
        <taxon>Bacillati</taxon>
        <taxon>Actinomycetota</taxon>
        <taxon>Actinomycetes</taxon>
        <taxon>Streptosporangiales</taxon>
        <taxon>Nocardiopsidaceae</taxon>
        <taxon>Nocardiopsis</taxon>
    </lineage>
</organism>
<proteinExistence type="predicted"/>
<evidence type="ECO:0000256" key="1">
    <source>
        <dbReference type="SAM" id="SignalP"/>
    </source>
</evidence>
<dbReference type="Proteomes" id="UP000572635">
    <property type="component" value="Unassembled WGS sequence"/>
</dbReference>
<gene>
    <name evidence="2" type="ORF">HDA36_003995</name>
</gene>
<keyword evidence="1" id="KW-0732">Signal</keyword>
<protein>
    <submittedName>
        <fullName evidence="2">Uncharacterized protein</fullName>
    </submittedName>
</protein>
<feature type="signal peptide" evidence="1">
    <location>
        <begin position="1"/>
        <end position="27"/>
    </location>
</feature>
<reference evidence="2 3" key="1">
    <citation type="submission" date="2020-08" db="EMBL/GenBank/DDBJ databases">
        <title>Sequencing the genomes of 1000 actinobacteria strains.</title>
        <authorList>
            <person name="Klenk H.-P."/>
        </authorList>
    </citation>
    <scope>NUCLEOTIDE SEQUENCE [LARGE SCALE GENOMIC DNA]</scope>
    <source>
        <strain evidence="2 3">DSM 44551</strain>
    </source>
</reference>
<keyword evidence="3" id="KW-1185">Reference proteome</keyword>
<accession>A0A7W8QQT2</accession>
<name>A0A7W8QQT2_9ACTN</name>
<dbReference type="RefSeq" id="WP_184394076.1">
    <property type="nucleotide sequence ID" value="NZ_BAAAJD010000135.1"/>
</dbReference>
<dbReference type="AlphaFoldDB" id="A0A7W8QQT2"/>
<feature type="chain" id="PRO_5030551438" evidence="1">
    <location>
        <begin position="28"/>
        <end position="77"/>
    </location>
</feature>
<evidence type="ECO:0000313" key="2">
    <source>
        <dbReference type="EMBL" id="MBB5433911.1"/>
    </source>
</evidence>